<protein>
    <submittedName>
        <fullName evidence="1">Uncharacterized protein</fullName>
    </submittedName>
</protein>
<evidence type="ECO:0000313" key="2">
    <source>
        <dbReference type="Proteomes" id="UP000197361"/>
    </source>
</evidence>
<dbReference type="AlphaFoldDB" id="A0A246JWY8"/>
<accession>A0A246JWY8</accession>
<dbReference type="OrthoDB" id="8477853at2"/>
<reference evidence="1 2" key="1">
    <citation type="journal article" date="2010" name="Int. J. Syst. Evol. Microbiol.">
        <title>Sphingopyxis bauzanensis sp. nov., a psychrophilic bacterium isolated from soil.</title>
        <authorList>
            <person name="Zhang D.C."/>
            <person name="Liu H.C."/>
            <person name="Xin Y.H."/>
            <person name="Zhou Y.G."/>
            <person name="Schinner F."/>
            <person name="Margesin R."/>
        </authorList>
    </citation>
    <scope>NUCLEOTIDE SEQUENCE [LARGE SCALE GENOMIC DNA]</scope>
    <source>
        <strain evidence="1 2">DSM 22271</strain>
    </source>
</reference>
<sequence>MAFKPRFKNLGREYLAAIEGAIGCPVDAAIKGKTFELADLTATLRRFYDNWSPESSGLLSGSVLYTDDPEDGFRDLNSASEIEIPLRSQCKHDPGIFIMMGLRDLDRVRSLLMFADAILFWDPFEEAIRDGRSIDRGVAETGLAHLMSLRPLIKAGLVVPAQLARTRAPASDGSQPAGFASNLMWQAALGPEEFEKRVKLVSDTEYELPVPEGPLGAKGWLGHAENKVASLFLPDIVIPLMDYDTLGSYERFCQSIDQGLKARELQYVHQSLAFETGFILNPAKLTNETLLELRDRDVIFAALRTSILKAVEGYEAGVASGSSATYIQEFDIALAEAFGELKAKALVSNTWKEFVDESRSFSSRFMAKVFSAPVKGQAMFSDLFESIADTSVTSVSNVALASLKTYTRYRNTKVLLDTAGAIREHHKSDTTISI</sequence>
<comment type="caution">
    <text evidence="1">The sequence shown here is derived from an EMBL/GenBank/DDBJ whole genome shotgun (WGS) entry which is preliminary data.</text>
</comment>
<keyword evidence="2" id="KW-1185">Reference proteome</keyword>
<evidence type="ECO:0000313" key="1">
    <source>
        <dbReference type="EMBL" id="OWQ97584.1"/>
    </source>
</evidence>
<dbReference type="Proteomes" id="UP000197361">
    <property type="component" value="Unassembled WGS sequence"/>
</dbReference>
<proteinExistence type="predicted"/>
<dbReference type="EMBL" id="NISK01000002">
    <property type="protein sequence ID" value="OWQ97584.1"/>
    <property type="molecule type" value="Genomic_DNA"/>
</dbReference>
<dbReference type="RefSeq" id="WP_088441432.1">
    <property type="nucleotide sequence ID" value="NZ_BMMC01000029.1"/>
</dbReference>
<organism evidence="1 2">
    <name type="scientific">Sphingopyxis bauzanensis</name>
    <dbReference type="NCBI Taxonomy" id="651663"/>
    <lineage>
        <taxon>Bacteria</taxon>
        <taxon>Pseudomonadati</taxon>
        <taxon>Pseudomonadota</taxon>
        <taxon>Alphaproteobacteria</taxon>
        <taxon>Sphingomonadales</taxon>
        <taxon>Sphingomonadaceae</taxon>
        <taxon>Sphingopyxis</taxon>
    </lineage>
</organism>
<name>A0A246JWY8_9SPHN</name>
<gene>
    <name evidence="1" type="ORF">CDQ92_11320</name>
</gene>